<evidence type="ECO:0000313" key="1">
    <source>
        <dbReference type="EMBL" id="GKV31668.1"/>
    </source>
</evidence>
<name>A0AAV5L3I3_9ROSI</name>
<accession>A0AAV5L3I3</accession>
<dbReference type="AlphaFoldDB" id="A0AAV5L3I3"/>
<protein>
    <submittedName>
        <fullName evidence="1">Uncharacterized protein</fullName>
    </submittedName>
</protein>
<gene>
    <name evidence="1" type="ORF">SLEP1_g40341</name>
</gene>
<sequence length="167" mass="17955">MTACFLGKFLAIGSPIHLDAFDVSLDKLSSPILASLGNISSDFPRFNASSFEGNKDLYSLARFCSSSPFFPLQPKKKPRPPDAPPLKKLVKAWIFLFFSCSRTRFRSLKSFPSAENPGSALFFLPCCGFQLGEGGGSFGFLPREFPALPPTSSPICSSGSLLANSGS</sequence>
<organism evidence="1 2">
    <name type="scientific">Rubroshorea leprosula</name>
    <dbReference type="NCBI Taxonomy" id="152421"/>
    <lineage>
        <taxon>Eukaryota</taxon>
        <taxon>Viridiplantae</taxon>
        <taxon>Streptophyta</taxon>
        <taxon>Embryophyta</taxon>
        <taxon>Tracheophyta</taxon>
        <taxon>Spermatophyta</taxon>
        <taxon>Magnoliopsida</taxon>
        <taxon>eudicotyledons</taxon>
        <taxon>Gunneridae</taxon>
        <taxon>Pentapetalae</taxon>
        <taxon>rosids</taxon>
        <taxon>malvids</taxon>
        <taxon>Malvales</taxon>
        <taxon>Dipterocarpaceae</taxon>
        <taxon>Rubroshorea</taxon>
    </lineage>
</organism>
<evidence type="ECO:0000313" key="2">
    <source>
        <dbReference type="Proteomes" id="UP001054252"/>
    </source>
</evidence>
<dbReference type="EMBL" id="BPVZ01000092">
    <property type="protein sequence ID" value="GKV31668.1"/>
    <property type="molecule type" value="Genomic_DNA"/>
</dbReference>
<comment type="caution">
    <text evidence="1">The sequence shown here is derived from an EMBL/GenBank/DDBJ whole genome shotgun (WGS) entry which is preliminary data.</text>
</comment>
<proteinExistence type="predicted"/>
<reference evidence="1 2" key="1">
    <citation type="journal article" date="2021" name="Commun. Biol.">
        <title>The genome of Shorea leprosula (Dipterocarpaceae) highlights the ecological relevance of drought in aseasonal tropical rainforests.</title>
        <authorList>
            <person name="Ng K.K.S."/>
            <person name="Kobayashi M.J."/>
            <person name="Fawcett J.A."/>
            <person name="Hatakeyama M."/>
            <person name="Paape T."/>
            <person name="Ng C.H."/>
            <person name="Ang C.C."/>
            <person name="Tnah L.H."/>
            <person name="Lee C.T."/>
            <person name="Nishiyama T."/>
            <person name="Sese J."/>
            <person name="O'Brien M.J."/>
            <person name="Copetti D."/>
            <person name="Mohd Noor M.I."/>
            <person name="Ong R.C."/>
            <person name="Putra M."/>
            <person name="Sireger I.Z."/>
            <person name="Indrioko S."/>
            <person name="Kosugi Y."/>
            <person name="Izuno A."/>
            <person name="Isagi Y."/>
            <person name="Lee S.L."/>
            <person name="Shimizu K.K."/>
        </authorList>
    </citation>
    <scope>NUCLEOTIDE SEQUENCE [LARGE SCALE GENOMIC DNA]</scope>
    <source>
        <strain evidence="1">214</strain>
    </source>
</reference>
<dbReference type="Proteomes" id="UP001054252">
    <property type="component" value="Unassembled WGS sequence"/>
</dbReference>
<keyword evidence="2" id="KW-1185">Reference proteome</keyword>